<dbReference type="PROSITE" id="PS51257">
    <property type="entry name" value="PROKAR_LIPOPROTEIN"/>
    <property type="match status" value="1"/>
</dbReference>
<proteinExistence type="predicted"/>
<reference evidence="1 2" key="1">
    <citation type="submission" date="2020-08" db="EMBL/GenBank/DDBJ databases">
        <title>Genomic Encyclopedia of Type Strains, Phase IV (KMG-IV): sequencing the most valuable type-strain genomes for metagenomic binning, comparative biology and taxonomic classification.</title>
        <authorList>
            <person name="Goeker M."/>
        </authorList>
    </citation>
    <scope>NUCLEOTIDE SEQUENCE [LARGE SCALE GENOMIC DNA]</scope>
    <source>
        <strain evidence="1 2">DSM 17976</strain>
    </source>
</reference>
<protein>
    <recommendedName>
        <fullName evidence="3">Lipocalin-like domain-containing protein</fullName>
    </recommendedName>
</protein>
<accession>A0A7W6EU37</accession>
<evidence type="ECO:0000313" key="2">
    <source>
        <dbReference type="Proteomes" id="UP000541352"/>
    </source>
</evidence>
<dbReference type="Proteomes" id="UP000541352">
    <property type="component" value="Unassembled WGS sequence"/>
</dbReference>
<evidence type="ECO:0008006" key="3">
    <source>
        <dbReference type="Google" id="ProtNLM"/>
    </source>
</evidence>
<dbReference type="EMBL" id="JACIBY010000037">
    <property type="protein sequence ID" value="MBB3842398.1"/>
    <property type="molecule type" value="Genomic_DNA"/>
</dbReference>
<organism evidence="1 2">
    <name type="scientific">Runella defluvii</name>
    <dbReference type="NCBI Taxonomy" id="370973"/>
    <lineage>
        <taxon>Bacteria</taxon>
        <taxon>Pseudomonadati</taxon>
        <taxon>Bacteroidota</taxon>
        <taxon>Cytophagia</taxon>
        <taxon>Cytophagales</taxon>
        <taxon>Spirosomataceae</taxon>
        <taxon>Runella</taxon>
    </lineage>
</organism>
<evidence type="ECO:0000313" key="1">
    <source>
        <dbReference type="EMBL" id="MBB3842398.1"/>
    </source>
</evidence>
<comment type="caution">
    <text evidence="1">The sequence shown here is derived from an EMBL/GenBank/DDBJ whole genome shotgun (WGS) entry which is preliminary data.</text>
</comment>
<sequence>MNIFKVVLILTACTFFFSCDRDRERIKAEEGKLEGSWKFVSMEYKDSKGQPVVITPQESGTPPSVVLTLIGADRTGVLRIDDTYHNFIYLYGGGKCDFTFEKKGTLSVEAVGLPAESIGKVFIYNYNFTTADHNTVIFKSDKEYLKTKNEIITNVQYTYTKL</sequence>
<keyword evidence="2" id="KW-1185">Reference proteome</keyword>
<dbReference type="RefSeq" id="WP_183980749.1">
    <property type="nucleotide sequence ID" value="NZ_JACIBY010000037.1"/>
</dbReference>
<name>A0A7W6EU37_9BACT</name>
<dbReference type="AlphaFoldDB" id="A0A7W6EU37"/>
<gene>
    <name evidence="1" type="ORF">FHS57_006429</name>
</gene>